<dbReference type="Proteomes" id="UP000046395">
    <property type="component" value="Unassembled WGS sequence"/>
</dbReference>
<keyword evidence="1" id="KW-1185">Reference proteome</keyword>
<dbReference type="WBParaSite" id="TMUE_1000004814.1">
    <property type="protein sequence ID" value="TMUE_1000004814.1"/>
    <property type="gene ID" value="WBGene00299112"/>
</dbReference>
<evidence type="ECO:0000313" key="1">
    <source>
        <dbReference type="Proteomes" id="UP000046395"/>
    </source>
</evidence>
<organism evidence="1 2">
    <name type="scientific">Trichuris muris</name>
    <name type="common">Mouse whipworm</name>
    <dbReference type="NCBI Taxonomy" id="70415"/>
    <lineage>
        <taxon>Eukaryota</taxon>
        <taxon>Metazoa</taxon>
        <taxon>Ecdysozoa</taxon>
        <taxon>Nematoda</taxon>
        <taxon>Enoplea</taxon>
        <taxon>Dorylaimia</taxon>
        <taxon>Trichinellida</taxon>
        <taxon>Trichuridae</taxon>
        <taxon>Trichuris</taxon>
    </lineage>
</organism>
<reference evidence="2" key="1">
    <citation type="submission" date="2019-12" db="UniProtKB">
        <authorList>
            <consortium name="WormBaseParasite"/>
        </authorList>
    </citation>
    <scope>IDENTIFICATION</scope>
</reference>
<dbReference type="AlphaFoldDB" id="A0A5S6QC97"/>
<accession>A0A5S6QC97</accession>
<name>A0A5S6QC97_TRIMR</name>
<proteinExistence type="predicted"/>
<sequence>MCRKRFNANTRSEQVATVYIACYSSDVTSAHANQRCRTSCSFFQTVIDQLCILGGLMVTLKTGRAKLRTPSIRNKLATFIPA</sequence>
<evidence type="ECO:0000313" key="2">
    <source>
        <dbReference type="WBParaSite" id="TMUE_1000004814.1"/>
    </source>
</evidence>
<protein>
    <submittedName>
        <fullName evidence="2">Uncharacterized protein</fullName>
    </submittedName>
</protein>